<name>A0A2I2G413_9EURO</name>
<dbReference type="CDD" id="cd00082">
    <property type="entry name" value="HisKA"/>
    <property type="match status" value="1"/>
</dbReference>
<feature type="modified residue" description="4-aspartylphosphate" evidence="4">
    <location>
        <position position="1194"/>
    </location>
</feature>
<feature type="compositionally biased region" description="Polar residues" evidence="5">
    <location>
        <begin position="316"/>
        <end position="332"/>
    </location>
</feature>
<feature type="compositionally biased region" description="Polar residues" evidence="5">
    <location>
        <begin position="1101"/>
        <end position="1126"/>
    </location>
</feature>
<dbReference type="GeneID" id="36553428"/>
<dbReference type="InterPro" id="IPR050956">
    <property type="entry name" value="2C_system_His_kinase"/>
</dbReference>
<gene>
    <name evidence="8" type="ORF">P170DRAFT_385449</name>
</gene>
<reference evidence="8 9" key="1">
    <citation type="submission" date="2016-12" db="EMBL/GenBank/DDBJ databases">
        <title>The genomes of Aspergillus section Nigri reveals drivers in fungal speciation.</title>
        <authorList>
            <consortium name="DOE Joint Genome Institute"/>
            <person name="Vesth T.C."/>
            <person name="Nybo J."/>
            <person name="Theobald S."/>
            <person name="Brandl J."/>
            <person name="Frisvad J.C."/>
            <person name="Nielsen K.F."/>
            <person name="Lyhne E.K."/>
            <person name="Kogle M.E."/>
            <person name="Kuo A."/>
            <person name="Riley R."/>
            <person name="Clum A."/>
            <person name="Nolan M."/>
            <person name="Lipzen A."/>
            <person name="Salamov A."/>
            <person name="Henrissat B."/>
            <person name="Wiebenga A."/>
            <person name="De Vries R.P."/>
            <person name="Grigoriev I.V."/>
            <person name="Mortensen U.H."/>
            <person name="Andersen M.R."/>
            <person name="Baker S.E."/>
        </authorList>
    </citation>
    <scope>NUCLEOTIDE SEQUENCE [LARGE SCALE GENOMIC DNA]</scope>
    <source>
        <strain evidence="8 9">IBT 23096</strain>
    </source>
</reference>
<accession>A0A2I2G413</accession>
<dbReference type="InterPro" id="IPR011006">
    <property type="entry name" value="CheY-like_superfamily"/>
</dbReference>
<dbReference type="InterPro" id="IPR036890">
    <property type="entry name" value="HATPase_C_sf"/>
</dbReference>
<dbReference type="PANTHER" id="PTHR43719">
    <property type="entry name" value="TWO-COMPONENT HISTIDINE KINASE"/>
    <property type="match status" value="1"/>
</dbReference>
<dbReference type="Proteomes" id="UP000234275">
    <property type="component" value="Unassembled WGS sequence"/>
</dbReference>
<dbReference type="SMART" id="SM00388">
    <property type="entry name" value="HisKA"/>
    <property type="match status" value="1"/>
</dbReference>
<dbReference type="Pfam" id="PF02518">
    <property type="entry name" value="HATPase_c"/>
    <property type="match status" value="1"/>
</dbReference>
<dbReference type="PROSITE" id="PS50110">
    <property type="entry name" value="RESPONSE_REGULATORY"/>
    <property type="match status" value="1"/>
</dbReference>
<dbReference type="CDD" id="cd17546">
    <property type="entry name" value="REC_hyHK_CKI1_RcsC-like"/>
    <property type="match status" value="1"/>
</dbReference>
<proteinExistence type="predicted"/>
<evidence type="ECO:0000259" key="7">
    <source>
        <dbReference type="PROSITE" id="PS50110"/>
    </source>
</evidence>
<dbReference type="InterPro" id="IPR003661">
    <property type="entry name" value="HisK_dim/P_dom"/>
</dbReference>
<dbReference type="InterPro" id="IPR004358">
    <property type="entry name" value="Sig_transdc_His_kin-like_C"/>
</dbReference>
<dbReference type="RefSeq" id="XP_024702922.1">
    <property type="nucleotide sequence ID" value="XM_024845729.1"/>
</dbReference>
<protein>
    <recommendedName>
        <fullName evidence="10">Sensor histidine kinase/response regulator</fullName>
    </recommendedName>
</protein>
<sequence>MSCPPPLQSPKRQVSFGTTREREFCKYLPSYHLSLPLSQHVSADSPCPQLTRPCPDTVLTAFAQLGALRLNAERVFISLFGKHNQHILAEASRTLSLQDDNEFDEDDELWMGCCTVAYERSFCKNVCELYCAPRCWEEKAFVVPDLQKDDRFSEAVDVKYFPHLRFLACVPIVSPKGVVIGAYTVMDTKPRPPLDKRTIKFLCDMSVTVMSHLDTNRSKTRHLRSERMVVGLGSFLEGKASLRSSWLESSEHPCSGDLGEPLEGHINARQQAKQALADSERALHEAGFTRRLPLRSRNPRPSDDQDIRPCGKLLSNGVTTAENATRSQSVPKWSSVKELPEQNATTGAGRHDTYDIEVRQTFSRAANIVRESLAVEGAAFFDANFASHGGLVNNAKSETDYSDTDSAMTSDDNGTICGGSSAPNDGHATNLMDESNPCNILGFSTTSASSINYQPVGDKRMTVSESFMKGLLHRYPRGKIFNFAEDGTLSSGDTSDALFQNFKADSLGASLGDNRRKRGRKYKKTGKTMVRQDVYTLRQFAPGSRSIIFVPLWDSHKGRWYSGCLVWTKTPLRVFTRDDELTFLFAFGHSVMAEVHRLGYDLAERAKSDLLASISHELRSPLHGVFGTAELLAETSMNAFQLGMVHTIESCASTLFDSINHLLEYANINNMRKGRPLGGSSSNGDYFNLPPDKGQFRYLQGQEGPPNLNPSIQLDAVLEEVVESVFAGYAFLNGSRSPLRKPSTPGGVLSVIPTLSNQASGRVKLVLDINHSINWKFVTQAGAWRLILMNILGNALKFTQEGLIYVTLDASPIDAESSSADAMSQVTLTVKDTGTGISQKYLQDDIFGAFSKENPLTPGTGLGLNITYRTVAALGGDIQVYSQNGLGTEVITRVSLPQSLEIEPDGIDQLCPVVETKELVRGTSIGILGFGESEQDIRLRSSTIQLCQGWFDMNVVELDVLQNNTRHCDFYITTQEYMELDDQRIRSIPPGPTRKFASSVVVICPSPGAARAMFTAARARGDLEVIEFISQPCGPRKLAKTLKTCCLRQRGRQRLSTAETRLLVPFQQDGKYHIPPIPEEAHDSDFTLKGMSVRVKDASPLESSNQSDASTTDPDQDSSPATSAQVPGSLSPETTPSPTSPPRVLIVDDNEINVKLLEAFMRKLGCESSIARNGLEAVESFKAQPKTFSIILMDISMPVMDGLESTRQIREFEKQLNRVTPVTIAALTGLAQAEVRRDAIASGMDIFLTKPVRLKSLQPIFEGRGLLRSPSNSDD</sequence>
<keyword evidence="9" id="KW-1185">Reference proteome</keyword>
<keyword evidence="1 4" id="KW-0597">Phosphoprotein</keyword>
<dbReference type="Gene3D" id="1.10.287.130">
    <property type="match status" value="1"/>
</dbReference>
<evidence type="ECO:0000256" key="2">
    <source>
        <dbReference type="ARBA" id="ARBA00022679"/>
    </source>
</evidence>
<keyword evidence="2" id="KW-0808">Transferase</keyword>
<evidence type="ECO:0000256" key="3">
    <source>
        <dbReference type="ARBA" id="ARBA00022777"/>
    </source>
</evidence>
<dbReference type="InterPro" id="IPR003018">
    <property type="entry name" value="GAF"/>
</dbReference>
<dbReference type="SMART" id="SM00387">
    <property type="entry name" value="HATPase_c"/>
    <property type="match status" value="1"/>
</dbReference>
<organism evidence="8 9">
    <name type="scientific">Aspergillus steynii IBT 23096</name>
    <dbReference type="NCBI Taxonomy" id="1392250"/>
    <lineage>
        <taxon>Eukaryota</taxon>
        <taxon>Fungi</taxon>
        <taxon>Dikarya</taxon>
        <taxon>Ascomycota</taxon>
        <taxon>Pezizomycotina</taxon>
        <taxon>Eurotiomycetes</taxon>
        <taxon>Eurotiomycetidae</taxon>
        <taxon>Eurotiales</taxon>
        <taxon>Aspergillaceae</taxon>
        <taxon>Aspergillus</taxon>
        <taxon>Aspergillus subgen. Circumdati</taxon>
    </lineage>
</organism>
<evidence type="ECO:0000256" key="1">
    <source>
        <dbReference type="ARBA" id="ARBA00022553"/>
    </source>
</evidence>
<dbReference type="PROSITE" id="PS50109">
    <property type="entry name" value="HIS_KIN"/>
    <property type="match status" value="1"/>
</dbReference>
<evidence type="ECO:0000256" key="5">
    <source>
        <dbReference type="SAM" id="MobiDB-lite"/>
    </source>
</evidence>
<dbReference type="InterPro" id="IPR029016">
    <property type="entry name" value="GAF-like_dom_sf"/>
</dbReference>
<dbReference type="EMBL" id="MSFO01000005">
    <property type="protein sequence ID" value="PLB47620.1"/>
    <property type="molecule type" value="Genomic_DNA"/>
</dbReference>
<dbReference type="SUPFAM" id="SSF52172">
    <property type="entry name" value="CheY-like"/>
    <property type="match status" value="1"/>
</dbReference>
<evidence type="ECO:0000256" key="4">
    <source>
        <dbReference type="PROSITE-ProRule" id="PRU00169"/>
    </source>
</evidence>
<feature type="domain" description="Histidine kinase" evidence="6">
    <location>
        <begin position="613"/>
        <end position="898"/>
    </location>
</feature>
<feature type="domain" description="Response regulatory" evidence="7">
    <location>
        <begin position="1143"/>
        <end position="1265"/>
    </location>
</feature>
<dbReference type="Gene3D" id="3.40.50.2300">
    <property type="match status" value="1"/>
</dbReference>
<evidence type="ECO:0000313" key="9">
    <source>
        <dbReference type="Proteomes" id="UP000234275"/>
    </source>
</evidence>
<dbReference type="PRINTS" id="PR00344">
    <property type="entry name" value="BCTRLSENSOR"/>
</dbReference>
<feature type="region of interest" description="Disordered" evidence="5">
    <location>
        <begin position="287"/>
        <end position="352"/>
    </location>
</feature>
<dbReference type="SMART" id="SM00448">
    <property type="entry name" value="REC"/>
    <property type="match status" value="1"/>
</dbReference>
<dbReference type="SUPFAM" id="SSF55781">
    <property type="entry name" value="GAF domain-like"/>
    <property type="match status" value="1"/>
</dbReference>
<dbReference type="Pfam" id="PF00512">
    <property type="entry name" value="HisKA"/>
    <property type="match status" value="1"/>
</dbReference>
<dbReference type="Gene3D" id="3.30.450.40">
    <property type="match status" value="1"/>
</dbReference>
<dbReference type="FunFam" id="3.30.450.40:FF:000083">
    <property type="entry name" value="Sensor histidine kinase/response regulator, putative (AFU_orthologue AFUA_4G00660)"/>
    <property type="match status" value="1"/>
</dbReference>
<evidence type="ECO:0000259" key="6">
    <source>
        <dbReference type="PROSITE" id="PS50109"/>
    </source>
</evidence>
<feature type="compositionally biased region" description="Basic and acidic residues" evidence="5">
    <location>
        <begin position="300"/>
        <end position="309"/>
    </location>
</feature>
<dbReference type="Pfam" id="PF01590">
    <property type="entry name" value="GAF"/>
    <property type="match status" value="1"/>
</dbReference>
<dbReference type="Pfam" id="PF00072">
    <property type="entry name" value="Response_reg"/>
    <property type="match status" value="1"/>
</dbReference>
<dbReference type="PANTHER" id="PTHR43719:SF69">
    <property type="entry name" value="HISTIDINE KINASE G7"/>
    <property type="match status" value="1"/>
</dbReference>
<feature type="region of interest" description="Disordered" evidence="5">
    <location>
        <begin position="1098"/>
        <end position="1145"/>
    </location>
</feature>
<dbReference type="SUPFAM" id="SSF47384">
    <property type="entry name" value="Homodimeric domain of signal transducing histidine kinase"/>
    <property type="match status" value="1"/>
</dbReference>
<feature type="compositionally biased region" description="Low complexity" evidence="5">
    <location>
        <begin position="1127"/>
        <end position="1137"/>
    </location>
</feature>
<keyword evidence="3" id="KW-0418">Kinase</keyword>
<dbReference type="OrthoDB" id="303614at2759"/>
<dbReference type="InterPro" id="IPR005467">
    <property type="entry name" value="His_kinase_dom"/>
</dbReference>
<evidence type="ECO:0000313" key="8">
    <source>
        <dbReference type="EMBL" id="PLB47620.1"/>
    </source>
</evidence>
<dbReference type="InterPro" id="IPR036097">
    <property type="entry name" value="HisK_dim/P_sf"/>
</dbReference>
<dbReference type="VEuPathDB" id="FungiDB:P170DRAFT_385449"/>
<dbReference type="InterPro" id="IPR003594">
    <property type="entry name" value="HATPase_dom"/>
</dbReference>
<dbReference type="STRING" id="1392250.A0A2I2G413"/>
<dbReference type="Gene3D" id="3.30.565.10">
    <property type="entry name" value="Histidine kinase-like ATPase, C-terminal domain"/>
    <property type="match status" value="1"/>
</dbReference>
<dbReference type="SUPFAM" id="SSF55874">
    <property type="entry name" value="ATPase domain of HSP90 chaperone/DNA topoisomerase II/histidine kinase"/>
    <property type="match status" value="1"/>
</dbReference>
<dbReference type="InterPro" id="IPR001789">
    <property type="entry name" value="Sig_transdc_resp-reg_receiver"/>
</dbReference>
<comment type="caution">
    <text evidence="8">The sequence shown here is derived from an EMBL/GenBank/DDBJ whole genome shotgun (WGS) entry which is preliminary data.</text>
</comment>
<dbReference type="GO" id="GO:0000155">
    <property type="term" value="F:phosphorelay sensor kinase activity"/>
    <property type="evidence" value="ECO:0007669"/>
    <property type="project" value="InterPro"/>
</dbReference>
<dbReference type="AlphaFoldDB" id="A0A2I2G413"/>
<evidence type="ECO:0008006" key="10">
    <source>
        <dbReference type="Google" id="ProtNLM"/>
    </source>
</evidence>